<dbReference type="GO" id="GO:0016301">
    <property type="term" value="F:kinase activity"/>
    <property type="evidence" value="ECO:0007669"/>
    <property type="project" value="UniProtKB-KW"/>
</dbReference>
<dbReference type="Proteomes" id="UP001234343">
    <property type="component" value="Unassembled WGS sequence"/>
</dbReference>
<comment type="caution">
    <text evidence="2">The sequence shown here is derived from an EMBL/GenBank/DDBJ whole genome shotgun (WGS) entry which is preliminary data.</text>
</comment>
<dbReference type="PANTHER" id="PTHR10285">
    <property type="entry name" value="URIDINE KINASE"/>
    <property type="match status" value="1"/>
</dbReference>
<dbReference type="InterPro" id="IPR027417">
    <property type="entry name" value="P-loop_NTPase"/>
</dbReference>
<dbReference type="EMBL" id="JAUCBP010000007">
    <property type="protein sequence ID" value="MDM7860959.1"/>
    <property type="molecule type" value="Genomic_DNA"/>
</dbReference>
<dbReference type="Pfam" id="PF00485">
    <property type="entry name" value="PRK"/>
    <property type="match status" value="1"/>
</dbReference>
<dbReference type="SUPFAM" id="SSF52540">
    <property type="entry name" value="P-loop containing nucleoside triphosphate hydrolases"/>
    <property type="match status" value="1"/>
</dbReference>
<proteinExistence type="predicted"/>
<evidence type="ECO:0000313" key="2">
    <source>
        <dbReference type="EMBL" id="MDM7860959.1"/>
    </source>
</evidence>
<reference evidence="2 3" key="1">
    <citation type="submission" date="2023-06" db="EMBL/GenBank/DDBJ databases">
        <title>Alteromonas sp. ASW11-36 isolated from intertidal sand.</title>
        <authorList>
            <person name="Li Y."/>
        </authorList>
    </citation>
    <scope>NUCLEOTIDE SEQUENCE [LARGE SCALE GENOMIC DNA]</scope>
    <source>
        <strain evidence="2 3">ASW11-36</strain>
    </source>
</reference>
<dbReference type="InterPro" id="IPR006083">
    <property type="entry name" value="PRK/URK"/>
</dbReference>
<evidence type="ECO:0000259" key="1">
    <source>
        <dbReference type="Pfam" id="PF00485"/>
    </source>
</evidence>
<feature type="domain" description="Phosphoribulokinase/uridine kinase" evidence="1">
    <location>
        <begin position="44"/>
        <end position="158"/>
    </location>
</feature>
<evidence type="ECO:0000313" key="3">
    <source>
        <dbReference type="Proteomes" id="UP001234343"/>
    </source>
</evidence>
<organism evidence="2 3">
    <name type="scientific">Alteromonas arenosi</name>
    <dbReference type="NCBI Taxonomy" id="3055817"/>
    <lineage>
        <taxon>Bacteria</taxon>
        <taxon>Pseudomonadati</taxon>
        <taxon>Pseudomonadota</taxon>
        <taxon>Gammaproteobacteria</taxon>
        <taxon>Alteromonadales</taxon>
        <taxon>Alteromonadaceae</taxon>
        <taxon>Alteromonas/Salinimonas group</taxon>
        <taxon>Alteromonas</taxon>
    </lineage>
</organism>
<keyword evidence="3" id="KW-1185">Reference proteome</keyword>
<name>A0ABT7SY74_9ALTE</name>
<gene>
    <name evidence="2" type="ORF">QTP81_10155</name>
</gene>
<accession>A0ABT7SY74</accession>
<protein>
    <submittedName>
        <fullName evidence="2">Kinase</fullName>
    </submittedName>
</protein>
<keyword evidence="2" id="KW-0418">Kinase</keyword>
<dbReference type="RefSeq" id="WP_289365245.1">
    <property type="nucleotide sequence ID" value="NZ_JAUCBP010000007.1"/>
</dbReference>
<keyword evidence="2" id="KW-0808">Transferase</keyword>
<dbReference type="Gene3D" id="3.40.50.300">
    <property type="entry name" value="P-loop containing nucleotide triphosphate hydrolases"/>
    <property type="match status" value="1"/>
</dbReference>
<sequence length="292" mass="33199">MDYQAFLTDQQLDSEYLVTALKWFKPLGDEIAVHHNGASNPFYVGINGAQGSGKSTLAAFLDFYLSQVKGLNVVRLSLDDFYLSQSDRLALSVKIHPLLKTRGVPGTHNMPLMNKTLERLKEYGTVSIPRFNKATDNPYPVLEWPIVNSPVDIVIFEGWCWGTRAQANAQLNTPINTLEAEEDALGVWRNYINEQLAEAYEPIYALMDYWVMLRAPSFNCVEGWRIEQEHKLAARTAGVEQSAIMTDQQVKAFVSYFQRLTEHTLATLPEHMNCVYQLNEQRQITSTQAEFL</sequence>